<protein>
    <submittedName>
        <fullName evidence="2">Uncharacterized protein</fullName>
    </submittedName>
</protein>
<evidence type="ECO:0000313" key="2">
    <source>
        <dbReference type="WBParaSite" id="nRc.2.0.1.t06852-RA"/>
    </source>
</evidence>
<dbReference type="WBParaSite" id="nRc.2.0.1.t06852-RA">
    <property type="protein sequence ID" value="nRc.2.0.1.t06852-RA"/>
    <property type="gene ID" value="nRc.2.0.1.g06852"/>
</dbReference>
<dbReference type="Proteomes" id="UP000887565">
    <property type="component" value="Unplaced"/>
</dbReference>
<evidence type="ECO:0000313" key="1">
    <source>
        <dbReference type="Proteomes" id="UP000887565"/>
    </source>
</evidence>
<proteinExistence type="predicted"/>
<dbReference type="AlphaFoldDB" id="A0A915HZ57"/>
<organism evidence="1 2">
    <name type="scientific">Romanomermis culicivorax</name>
    <name type="common">Nematode worm</name>
    <dbReference type="NCBI Taxonomy" id="13658"/>
    <lineage>
        <taxon>Eukaryota</taxon>
        <taxon>Metazoa</taxon>
        <taxon>Ecdysozoa</taxon>
        <taxon>Nematoda</taxon>
        <taxon>Enoplea</taxon>
        <taxon>Dorylaimia</taxon>
        <taxon>Mermithida</taxon>
        <taxon>Mermithoidea</taxon>
        <taxon>Mermithidae</taxon>
        <taxon>Romanomermis</taxon>
    </lineage>
</organism>
<accession>A0A915HZ57</accession>
<reference evidence="2" key="1">
    <citation type="submission" date="2022-11" db="UniProtKB">
        <authorList>
            <consortium name="WormBaseParasite"/>
        </authorList>
    </citation>
    <scope>IDENTIFICATION</scope>
</reference>
<keyword evidence="1" id="KW-1185">Reference proteome</keyword>
<name>A0A915HZ57_ROMCU</name>
<sequence length="63" mass="7121">MAGPIQLVPIEIFRSLSKFLGAMAPSWAKKHCQKYARDRRVVSQIENKRAQPTPSTIKLISLN</sequence>